<dbReference type="OrthoDB" id="407209at2759"/>
<reference evidence="3" key="1">
    <citation type="submission" date="2021-02" db="EMBL/GenBank/DDBJ databases">
        <authorList>
            <person name="Dougan E. K."/>
            <person name="Rhodes N."/>
            <person name="Thang M."/>
            <person name="Chan C."/>
        </authorList>
    </citation>
    <scope>NUCLEOTIDE SEQUENCE</scope>
</reference>
<feature type="non-terminal residue" evidence="3">
    <location>
        <position position="290"/>
    </location>
</feature>
<feature type="region of interest" description="Disordered" evidence="1">
    <location>
        <begin position="1"/>
        <end position="33"/>
    </location>
</feature>
<dbReference type="GO" id="GO:0003676">
    <property type="term" value="F:nucleic acid binding"/>
    <property type="evidence" value="ECO:0007669"/>
    <property type="project" value="InterPro"/>
</dbReference>
<evidence type="ECO:0000313" key="3">
    <source>
        <dbReference type="EMBL" id="CAE8624786.1"/>
    </source>
</evidence>
<feature type="domain" description="CSD" evidence="2">
    <location>
        <begin position="65"/>
        <end position="140"/>
    </location>
</feature>
<dbReference type="Pfam" id="PF00313">
    <property type="entry name" value="CSD"/>
    <property type="match status" value="1"/>
</dbReference>
<dbReference type="EMBL" id="CAJNNV010028486">
    <property type="protein sequence ID" value="CAE8624786.1"/>
    <property type="molecule type" value="Genomic_DNA"/>
</dbReference>
<dbReference type="PANTHER" id="PTHR46565">
    <property type="entry name" value="COLD SHOCK DOMAIN PROTEIN 2"/>
    <property type="match status" value="1"/>
</dbReference>
<sequence>MAWGGGSTGSTTAVQKPWLKKPTPPSWVKSQQRWQPRWQPLSRLVREPRTPLPAPADFQLDREARYSGTVVAYWKWKGYGFVKPDQSGLVPGDWLFVHWSNIQSDDRYPCLMKGMPVEFGIMKWRDKKNMTTLRAKYVTAPGGGMIAILDQLDTQSKTFVGGQHLRYRGTIKFYSPKGRYGYVVLDDGYELSEPVPKELRVEESEVNAAGKRVTRWLENLRVEFGICKTKKGTYEVYNMTLPGALPLLDENLEHRQTFGDAMFTGLVTYWNWRQSFGLIKPDQSANLPQQ</sequence>
<dbReference type="InterPro" id="IPR002059">
    <property type="entry name" value="CSP_DNA-bd"/>
</dbReference>
<evidence type="ECO:0000259" key="2">
    <source>
        <dbReference type="PROSITE" id="PS51857"/>
    </source>
</evidence>
<dbReference type="PROSITE" id="PS51857">
    <property type="entry name" value="CSD_2"/>
    <property type="match status" value="1"/>
</dbReference>
<name>A0A813GQ95_POLGL</name>
<evidence type="ECO:0000313" key="4">
    <source>
        <dbReference type="Proteomes" id="UP000654075"/>
    </source>
</evidence>
<dbReference type="Proteomes" id="UP000654075">
    <property type="component" value="Unassembled WGS sequence"/>
</dbReference>
<gene>
    <name evidence="3" type="ORF">PGLA1383_LOCUS41890</name>
</gene>
<organism evidence="3 4">
    <name type="scientific">Polarella glacialis</name>
    <name type="common">Dinoflagellate</name>
    <dbReference type="NCBI Taxonomy" id="89957"/>
    <lineage>
        <taxon>Eukaryota</taxon>
        <taxon>Sar</taxon>
        <taxon>Alveolata</taxon>
        <taxon>Dinophyceae</taxon>
        <taxon>Suessiales</taxon>
        <taxon>Suessiaceae</taxon>
        <taxon>Polarella</taxon>
    </lineage>
</organism>
<comment type="caution">
    <text evidence="3">The sequence shown here is derived from an EMBL/GenBank/DDBJ whole genome shotgun (WGS) entry which is preliminary data.</text>
</comment>
<proteinExistence type="predicted"/>
<protein>
    <recommendedName>
        <fullName evidence="2">CSD domain-containing protein</fullName>
    </recommendedName>
</protein>
<dbReference type="PANTHER" id="PTHR46565:SF22">
    <property type="entry name" value="COLD SHOCK DOMAIN-CONTAINING PROTEIN 3-LIKE"/>
    <property type="match status" value="1"/>
</dbReference>
<accession>A0A813GQ95</accession>
<dbReference type="Gene3D" id="2.40.50.140">
    <property type="entry name" value="Nucleic acid-binding proteins"/>
    <property type="match status" value="2"/>
</dbReference>
<dbReference type="InterPro" id="IPR012340">
    <property type="entry name" value="NA-bd_OB-fold"/>
</dbReference>
<evidence type="ECO:0000256" key="1">
    <source>
        <dbReference type="SAM" id="MobiDB-lite"/>
    </source>
</evidence>
<dbReference type="SUPFAM" id="SSF50249">
    <property type="entry name" value="Nucleic acid-binding proteins"/>
    <property type="match status" value="1"/>
</dbReference>
<dbReference type="AlphaFoldDB" id="A0A813GQ95"/>
<keyword evidence="4" id="KW-1185">Reference proteome</keyword>